<dbReference type="RefSeq" id="WP_130058256.1">
    <property type="nucleotide sequence ID" value="NZ_RCXT01000003.1"/>
</dbReference>
<proteinExistence type="predicted"/>
<dbReference type="EMBL" id="VWMK01000011">
    <property type="protein sequence ID" value="KAA3764560.1"/>
    <property type="molecule type" value="Genomic_DNA"/>
</dbReference>
<protein>
    <submittedName>
        <fullName evidence="1">Uncharacterized protein</fullName>
    </submittedName>
</protein>
<reference evidence="1 2" key="1">
    <citation type="journal article" date="2019" name="Nat. Med.">
        <title>A library of human gut bacterial isolates paired with longitudinal multiomics data enables mechanistic microbiome research.</title>
        <authorList>
            <person name="Poyet M."/>
            <person name="Groussin M."/>
            <person name="Gibbons S.M."/>
            <person name="Avila-Pacheco J."/>
            <person name="Jiang X."/>
            <person name="Kearney S.M."/>
            <person name="Perrotta A.R."/>
            <person name="Berdy B."/>
            <person name="Zhao S."/>
            <person name="Lieberman T.D."/>
            <person name="Swanson P.K."/>
            <person name="Smith M."/>
            <person name="Roesemann S."/>
            <person name="Alexander J.E."/>
            <person name="Rich S.A."/>
            <person name="Livny J."/>
            <person name="Vlamakis H."/>
            <person name="Clish C."/>
            <person name="Bullock K."/>
            <person name="Deik A."/>
            <person name="Scott J."/>
            <person name="Pierce K.A."/>
            <person name="Xavier R.J."/>
            <person name="Alm E.J."/>
        </authorList>
    </citation>
    <scope>NUCLEOTIDE SEQUENCE [LARGE SCALE GENOMIC DNA]</scope>
    <source>
        <strain evidence="1 2">BIOML-A10</strain>
    </source>
</reference>
<sequence>MKKHIILTIVIISCFSPLSAQKYYHMLTKDPLVGIEDWISNLLTSDDKNTGIGFTTGLKCRGFVTADGCWGLMKASSTNPVSQFSDYLLHTLDTPTLGVQGHACIERLIVGNYTYNTEPRNTIDLEVENGYGKVTTKADKGLILTSEKARKIYLYGNAYFDQYAWCALGPGRNNDPTINNDNNRLLRIGSTGGVAIWGNRKVASDDKPQFSVKGSEVYSYVPLSIQPDDKVRIFLGTSNGDPNDGWIGTINDNGLHIGTHNMSSMYIGTDQNIYLGLNHTEMSQIRAELKSKYKLFVGKGILSEDYSIAPKSSWSDFVFQKDYQLRSLTDLEKFIKDKKHLPDIPSAKKIAEDGYSQHEMNKVLLQKVEELTLYVIELQKQVETLKAKDK</sequence>
<accession>A0A7J4XI44</accession>
<name>A0A7J4XI44_9BACE</name>
<evidence type="ECO:0000313" key="1">
    <source>
        <dbReference type="EMBL" id="KAA3764560.1"/>
    </source>
</evidence>
<comment type="caution">
    <text evidence="1">The sequence shown here is derived from an EMBL/GenBank/DDBJ whole genome shotgun (WGS) entry which is preliminary data.</text>
</comment>
<gene>
    <name evidence="1" type="ORF">F3F73_11915</name>
</gene>
<evidence type="ECO:0000313" key="2">
    <source>
        <dbReference type="Proteomes" id="UP000422221"/>
    </source>
</evidence>
<dbReference type="AlphaFoldDB" id="A0A7J4XI44"/>
<organism evidence="1 2">
    <name type="scientific">Bacteroides salyersiae</name>
    <dbReference type="NCBI Taxonomy" id="291644"/>
    <lineage>
        <taxon>Bacteria</taxon>
        <taxon>Pseudomonadati</taxon>
        <taxon>Bacteroidota</taxon>
        <taxon>Bacteroidia</taxon>
        <taxon>Bacteroidales</taxon>
        <taxon>Bacteroidaceae</taxon>
        <taxon>Bacteroides</taxon>
    </lineage>
</organism>
<dbReference type="Proteomes" id="UP000422221">
    <property type="component" value="Unassembled WGS sequence"/>
</dbReference>